<dbReference type="SUPFAM" id="SSF81321">
    <property type="entry name" value="Family A G protein-coupled receptor-like"/>
    <property type="match status" value="1"/>
</dbReference>
<keyword evidence="11" id="KW-0297">G-protein coupled receptor</keyword>
<evidence type="ECO:0000256" key="11">
    <source>
        <dbReference type="RuleBase" id="RU000688"/>
    </source>
</evidence>
<comment type="similarity">
    <text evidence="11">Belongs to the G-protein coupled receptor 1 family.</text>
</comment>
<keyword evidence="17" id="KW-1185">Reference proteome</keyword>
<name>A0AA39HEB7_9BILA</name>
<dbReference type="PROSITE" id="PS00237">
    <property type="entry name" value="G_PROTEIN_RECEP_F1_1"/>
    <property type="match status" value="1"/>
</dbReference>
<feature type="domain" description="DNL-type" evidence="15">
    <location>
        <begin position="33"/>
        <end position="131"/>
    </location>
</feature>
<feature type="region of interest" description="Disordered" evidence="12">
    <location>
        <begin position="385"/>
        <end position="408"/>
    </location>
</feature>
<proteinExistence type="inferred from homology"/>
<evidence type="ECO:0000256" key="12">
    <source>
        <dbReference type="SAM" id="MobiDB-lite"/>
    </source>
</evidence>
<organism evidence="16 17">
    <name type="scientific">Steinernema hermaphroditum</name>
    <dbReference type="NCBI Taxonomy" id="289476"/>
    <lineage>
        <taxon>Eukaryota</taxon>
        <taxon>Metazoa</taxon>
        <taxon>Ecdysozoa</taxon>
        <taxon>Nematoda</taxon>
        <taxon>Chromadorea</taxon>
        <taxon>Rhabditida</taxon>
        <taxon>Tylenchina</taxon>
        <taxon>Panagrolaimomorpha</taxon>
        <taxon>Strongyloidoidea</taxon>
        <taxon>Steinernematidae</taxon>
        <taxon>Steinernema</taxon>
    </lineage>
</organism>
<keyword evidence="9" id="KW-0479">Metal-binding</keyword>
<dbReference type="Gene3D" id="1.20.1070.10">
    <property type="entry name" value="Rhodopsin 7-helix transmembrane proteins"/>
    <property type="match status" value="1"/>
</dbReference>
<comment type="caution">
    <text evidence="16">The sequence shown here is derived from an EMBL/GenBank/DDBJ whole genome shotgun (WGS) entry which is preliminary data.</text>
</comment>
<keyword evidence="4 9" id="KW-0999">Mitochondrion inner membrane</keyword>
<dbReference type="AlphaFoldDB" id="A0AA39HEB7"/>
<evidence type="ECO:0000256" key="9">
    <source>
        <dbReference type="HAMAP-Rule" id="MF_03111"/>
    </source>
</evidence>
<feature type="transmembrane region" description="Helical" evidence="13">
    <location>
        <begin position="593"/>
        <end position="613"/>
    </location>
</feature>
<dbReference type="InterPro" id="IPR007853">
    <property type="entry name" value="Znf_DNL-typ"/>
</dbReference>
<gene>
    <name evidence="16" type="ORF">QR680_017222</name>
</gene>
<evidence type="ECO:0000256" key="13">
    <source>
        <dbReference type="SAM" id="Phobius"/>
    </source>
</evidence>
<evidence type="ECO:0000259" key="15">
    <source>
        <dbReference type="PROSITE" id="PS51501"/>
    </source>
</evidence>
<dbReference type="InterPro" id="IPR007715">
    <property type="entry name" value="Coq4"/>
</dbReference>
<dbReference type="InterPro" id="IPR027540">
    <property type="entry name" value="Coq4_euk"/>
</dbReference>
<evidence type="ECO:0000256" key="8">
    <source>
        <dbReference type="ARBA" id="ARBA00023239"/>
    </source>
</evidence>
<keyword evidence="8 9" id="KW-0456">Lyase</keyword>
<evidence type="ECO:0000256" key="4">
    <source>
        <dbReference type="ARBA" id="ARBA00022792"/>
    </source>
</evidence>
<evidence type="ECO:0000256" key="7">
    <source>
        <dbReference type="ARBA" id="ARBA00023136"/>
    </source>
</evidence>
<dbReference type="InterPro" id="IPR017452">
    <property type="entry name" value="GPCR_Rhodpsn_7TM"/>
</dbReference>
<dbReference type="Pfam" id="PF05019">
    <property type="entry name" value="Coq4"/>
    <property type="match status" value="1"/>
</dbReference>
<protein>
    <recommendedName>
        <fullName evidence="9">Ubiquinone biosynthesis protein COQ4 homolog, mitochondrial</fullName>
    </recommendedName>
    <alternativeName>
        <fullName evidence="9">4-hydroxy-3-methoxy-5-polyprenylbenzoate decarboxylase</fullName>
        <ecNumber evidence="9">4.1.1.130</ecNumber>
    </alternativeName>
    <alternativeName>
        <fullName evidence="9">Coenzyme Q biosynthesis protein 4 homolog</fullName>
    </alternativeName>
</protein>
<evidence type="ECO:0000256" key="2">
    <source>
        <dbReference type="ARBA" id="ARBA00022688"/>
    </source>
</evidence>
<comment type="function">
    <text evidence="9">Lyase that catalyzes the C1-decarboxylation of 4-hydroxy-3-methoxy-5-(all-trans-polyprenyl)benzoic acid into 2-methoxy-6-(all-trans-polyprenyl)phenol during ubiquinone biosynthesis.</text>
</comment>
<comment type="subcellular location">
    <subcellularLocation>
        <location evidence="1">Membrane</location>
    </subcellularLocation>
    <subcellularLocation>
        <location evidence="9">Mitochondrion inner membrane</location>
        <topology evidence="9">Peripheral membrane protein</topology>
        <orientation evidence="9">Matrix side</orientation>
    </subcellularLocation>
</comment>
<keyword evidence="7 9" id="KW-0472">Membrane</keyword>
<evidence type="ECO:0000256" key="1">
    <source>
        <dbReference type="ARBA" id="ARBA00004370"/>
    </source>
</evidence>
<keyword evidence="5 13" id="KW-1133">Transmembrane helix</keyword>
<feature type="transmembrane region" description="Helical" evidence="13">
    <location>
        <begin position="352"/>
        <end position="371"/>
    </location>
</feature>
<feature type="binding site" evidence="9">
    <location>
        <position position="234"/>
    </location>
    <ligand>
        <name>Zn(2+)</name>
        <dbReference type="ChEBI" id="CHEBI:29105"/>
    </ligand>
</feature>
<feature type="binding site" evidence="9">
    <location>
        <position position="249"/>
    </location>
    <ligand>
        <name>Zn(2+)</name>
        <dbReference type="ChEBI" id="CHEBI:29105"/>
    </ligand>
</feature>
<comment type="catalytic activity">
    <reaction evidence="9">
        <text>a 4-hydroxy-3-methoxy-5-(all-trans-polyprenyl)benzoate + H(+) = a 2-methoxy-6-(all-trans-polyprenyl)phenol + CO2</text>
        <dbReference type="Rhea" id="RHEA:81179"/>
        <dbReference type="Rhea" id="RHEA-COMP:9551"/>
        <dbReference type="Rhea" id="RHEA-COMP:10931"/>
        <dbReference type="ChEBI" id="CHEBI:15378"/>
        <dbReference type="ChEBI" id="CHEBI:16526"/>
        <dbReference type="ChEBI" id="CHEBI:62731"/>
        <dbReference type="ChEBI" id="CHEBI:84443"/>
        <dbReference type="EC" id="4.1.1.130"/>
    </reaction>
</comment>
<keyword evidence="2 9" id="KW-0831">Ubiquinone biosynthesis</keyword>
<feature type="transmembrane region" description="Helical" evidence="13">
    <location>
        <begin position="462"/>
        <end position="487"/>
    </location>
</feature>
<evidence type="ECO:0000313" key="16">
    <source>
        <dbReference type="EMBL" id="KAK0403980.1"/>
    </source>
</evidence>
<comment type="subunit">
    <text evidence="9">Component of a multi-subunit COQ enzyme complex.</text>
</comment>
<dbReference type="PRINTS" id="PR00237">
    <property type="entry name" value="GPCRRHODOPSN"/>
</dbReference>
<dbReference type="CDD" id="cd00637">
    <property type="entry name" value="7tm_classA_rhodopsin-like"/>
    <property type="match status" value="1"/>
</dbReference>
<dbReference type="PANTHER" id="PTHR12922">
    <property type="entry name" value="UBIQUINONE BIOSYNTHESIS PROTEIN"/>
    <property type="match status" value="1"/>
</dbReference>
<dbReference type="GO" id="GO:0120539">
    <property type="term" value="F:4-hydroxy-3-methoxy-5-polyprenylbenzoate decarboxylase activity"/>
    <property type="evidence" value="ECO:0007669"/>
    <property type="project" value="UniProtKB-EC"/>
</dbReference>
<dbReference type="EMBL" id="JAUCMV010000004">
    <property type="protein sequence ID" value="KAK0403980.1"/>
    <property type="molecule type" value="Genomic_DNA"/>
</dbReference>
<feature type="binding site" evidence="9">
    <location>
        <position position="233"/>
    </location>
    <ligand>
        <name>Zn(2+)</name>
        <dbReference type="ChEBI" id="CHEBI:29105"/>
    </ligand>
</feature>
<feature type="transmembrane region" description="Helical" evidence="13">
    <location>
        <begin position="652"/>
        <end position="676"/>
    </location>
</feature>
<dbReference type="GO" id="GO:0008270">
    <property type="term" value="F:zinc ion binding"/>
    <property type="evidence" value="ECO:0007669"/>
    <property type="project" value="UniProtKB-UniRule"/>
</dbReference>
<sequence>MLPLRRLVISSLLNRSLLTRFLYSSDATAQLGKLDRQLALTYTCKVCNSRQGPKKFSKKSYDNGVVLVTCDSCKNHHIIADNLGWFSDLNGKKNIEEILAEKGEQLYPTHIPTSAAQKMILAAGSALTAISNPRRGDMVATMGETTALRPILQNIRDRMASDIVGSKILVERPRINNLTIDRDYLKRLPKDTFGFHYSKFLDGLNTSPDARPVVQYIDDEELVYVMQRYRETHDFHHVLLEMPTNMIGEVAVKYFEGIQLGLPMCITAGIFGAARLGPVHRQRFVDRYLPWIVKQATNGRLLMTLDYENHFERTIAEIQEECNITSLDGFRAPEDVTIGLQRRRFPRRRPSSPLFLVAFGVILLAIAVRGACPFESTASDALFPRGADGSSDRGSTTNGQEDVASDPLASGVPHVVSIDALPAWFHGNMSAAEELPWDPKRILEEIPVLDMFPLSNWDNKHVILYAMLYALLFLVGICGNVSVITLIRHVHASIPYDNTMIYILFLCCVDLASIVPLPMAIVDQLLGFWMFGDPPPPPPPSVTRLIPGTALCKVYRILEHVGRALSTFVLAAMACDRYLRVCYPHKRISRSHVVYTLVGLSVFTFLLLSPLLVRSSSEEIVLKEVLLENPYRLARVRIFKCMDHLDGPPLSIFIFYMFLLGFFIPVLLIFVFYGLMVRRLVHRSRTIPSSQLPVAKIAFYTIAISVFFVLCWSPYWIATLYNLYSTFEDDDGSGGPQTSSSFIYVMYGIHALPYFNSASNWLLYGLLNSQLMRRASEHKSHYMSRMEETKAAVVDEPLLQNGNHLGSGHQQYGKSLGEISSVLPRTSDSLL</sequence>
<dbReference type="HAMAP" id="MF_03111">
    <property type="entry name" value="Coq4"/>
    <property type="match status" value="1"/>
</dbReference>
<dbReference type="Pfam" id="PF00001">
    <property type="entry name" value="7tm_1"/>
    <property type="match status" value="1"/>
</dbReference>
<feature type="transmembrane region" description="Helical" evidence="13">
    <location>
        <begin position="499"/>
        <end position="521"/>
    </location>
</feature>
<dbReference type="PROSITE" id="PS50262">
    <property type="entry name" value="G_PROTEIN_RECEP_F1_2"/>
    <property type="match status" value="1"/>
</dbReference>
<keyword evidence="3 11" id="KW-0812">Transmembrane</keyword>
<keyword evidence="6 9" id="KW-0496">Mitochondrion</keyword>
<feature type="transmembrane region" description="Helical" evidence="13">
    <location>
        <begin position="741"/>
        <end position="764"/>
    </location>
</feature>
<dbReference type="GO" id="GO:0031314">
    <property type="term" value="C:extrinsic component of mitochondrial inner membrane"/>
    <property type="evidence" value="ECO:0007669"/>
    <property type="project" value="UniProtKB-UniRule"/>
</dbReference>
<keyword evidence="9" id="KW-0862">Zinc</keyword>
<evidence type="ECO:0000256" key="10">
    <source>
        <dbReference type="PROSITE-ProRule" id="PRU00834"/>
    </source>
</evidence>
<comment type="pathway">
    <text evidence="9">Cofactor biosynthesis; ubiquinone biosynthesis.</text>
</comment>
<dbReference type="PANTHER" id="PTHR12922:SF7">
    <property type="entry name" value="UBIQUINONE BIOSYNTHESIS PROTEIN COQ4 HOMOLOG, MITOCHONDRIAL"/>
    <property type="match status" value="1"/>
</dbReference>
<dbReference type="InterPro" id="IPR000276">
    <property type="entry name" value="GPCR_Rhodpsn"/>
</dbReference>
<accession>A0AA39HEB7</accession>
<feature type="transmembrane region" description="Helical" evidence="13">
    <location>
        <begin position="697"/>
        <end position="721"/>
    </location>
</feature>
<feature type="binding site" evidence="9">
    <location>
        <position position="237"/>
    </location>
    <ligand>
        <name>Zn(2+)</name>
        <dbReference type="ChEBI" id="CHEBI:29105"/>
    </ligand>
</feature>
<dbReference type="EC" id="4.1.1.130" evidence="9"/>
<dbReference type="GO" id="GO:0004930">
    <property type="term" value="F:G protein-coupled receptor activity"/>
    <property type="evidence" value="ECO:0007669"/>
    <property type="project" value="UniProtKB-KW"/>
</dbReference>
<keyword evidence="11" id="KW-0807">Transducer</keyword>
<comment type="similarity">
    <text evidence="9">Belongs to the COQ4 family.</text>
</comment>
<evidence type="ECO:0000256" key="6">
    <source>
        <dbReference type="ARBA" id="ARBA00023128"/>
    </source>
</evidence>
<dbReference type="PROSITE" id="PS51501">
    <property type="entry name" value="ZF_DNL"/>
    <property type="match status" value="1"/>
</dbReference>
<feature type="domain" description="G-protein coupled receptors family 1 profile" evidence="14">
    <location>
        <begin position="479"/>
        <end position="764"/>
    </location>
</feature>
<evidence type="ECO:0000259" key="14">
    <source>
        <dbReference type="PROSITE" id="PS50262"/>
    </source>
</evidence>
<dbReference type="Proteomes" id="UP001175271">
    <property type="component" value="Unassembled WGS sequence"/>
</dbReference>
<comment type="cofactor">
    <cofactor evidence="9">
        <name>Zn(2+)</name>
        <dbReference type="ChEBI" id="CHEBI:29105"/>
    </cofactor>
</comment>
<evidence type="ECO:0000313" key="17">
    <source>
        <dbReference type="Proteomes" id="UP001175271"/>
    </source>
</evidence>
<evidence type="ECO:0000256" key="5">
    <source>
        <dbReference type="ARBA" id="ARBA00022989"/>
    </source>
</evidence>
<dbReference type="Pfam" id="PF05180">
    <property type="entry name" value="zf-DNL"/>
    <property type="match status" value="1"/>
</dbReference>
<keyword evidence="10" id="KW-0863">Zinc-finger</keyword>
<reference evidence="16" key="1">
    <citation type="submission" date="2023-06" db="EMBL/GenBank/DDBJ databases">
        <title>Genomic analysis of the entomopathogenic nematode Steinernema hermaphroditum.</title>
        <authorList>
            <person name="Schwarz E.M."/>
            <person name="Heppert J.K."/>
            <person name="Baniya A."/>
            <person name="Schwartz H.T."/>
            <person name="Tan C.-H."/>
            <person name="Antoshechkin I."/>
            <person name="Sternberg P.W."/>
            <person name="Goodrich-Blair H."/>
            <person name="Dillman A.R."/>
        </authorList>
    </citation>
    <scope>NUCLEOTIDE SEQUENCE</scope>
    <source>
        <strain evidence="16">PS9179</strain>
        <tissue evidence="16">Whole animal</tissue>
    </source>
</reference>
<evidence type="ECO:0000256" key="3">
    <source>
        <dbReference type="ARBA" id="ARBA00022692"/>
    </source>
</evidence>
<keyword evidence="11" id="KW-0675">Receptor</keyword>
<feature type="transmembrane region" description="Helical" evidence="13">
    <location>
        <begin position="564"/>
        <end position="581"/>
    </location>
</feature>